<dbReference type="Pfam" id="PF07110">
    <property type="entry name" value="EthD"/>
    <property type="match status" value="1"/>
</dbReference>
<keyword evidence="5" id="KW-1185">Reference proteome</keyword>
<reference evidence="4" key="1">
    <citation type="submission" date="2020-01" db="EMBL/GenBank/DDBJ databases">
        <authorList>
            <consortium name="DOE Joint Genome Institute"/>
            <person name="Haridas S."/>
            <person name="Albert R."/>
            <person name="Binder M."/>
            <person name="Bloem J."/>
            <person name="Labutti K."/>
            <person name="Salamov A."/>
            <person name="Andreopoulos B."/>
            <person name="Baker S.E."/>
            <person name="Barry K."/>
            <person name="Bills G."/>
            <person name="Bluhm B.H."/>
            <person name="Cannon C."/>
            <person name="Castanera R."/>
            <person name="Culley D.E."/>
            <person name="Daum C."/>
            <person name="Ezra D."/>
            <person name="Gonzalez J.B."/>
            <person name="Henrissat B."/>
            <person name="Kuo A."/>
            <person name="Liang C."/>
            <person name="Lipzen A."/>
            <person name="Lutzoni F."/>
            <person name="Magnuson J."/>
            <person name="Mondo S."/>
            <person name="Nolan M."/>
            <person name="Ohm R."/>
            <person name="Pangilinan J."/>
            <person name="Park H.-J."/>
            <person name="Ramirez L."/>
            <person name="Alfaro M."/>
            <person name="Sun H."/>
            <person name="Tritt A."/>
            <person name="Yoshinaga Y."/>
            <person name="Zwiers L.-H."/>
            <person name="Turgeon B.G."/>
            <person name="Goodwin S.B."/>
            <person name="Spatafora J.W."/>
            <person name="Crous P.W."/>
            <person name="Grigoriev I.V."/>
        </authorList>
    </citation>
    <scope>NUCLEOTIDE SEQUENCE</scope>
    <source>
        <strain evidence="4">IPT5</strain>
    </source>
</reference>
<evidence type="ECO:0000313" key="5">
    <source>
        <dbReference type="Proteomes" id="UP000799423"/>
    </source>
</evidence>
<dbReference type="Proteomes" id="UP000799423">
    <property type="component" value="Unassembled WGS sequence"/>
</dbReference>
<name>A0A6A7BEU3_9PLEO</name>
<protein>
    <recommendedName>
        <fullName evidence="3">EthD domain-containing protein</fullName>
    </recommendedName>
</protein>
<evidence type="ECO:0000256" key="1">
    <source>
        <dbReference type="ARBA" id="ARBA00005986"/>
    </source>
</evidence>
<dbReference type="Gene3D" id="3.30.70.100">
    <property type="match status" value="1"/>
</dbReference>
<dbReference type="EMBL" id="MU006297">
    <property type="protein sequence ID" value="KAF2853005.1"/>
    <property type="molecule type" value="Genomic_DNA"/>
</dbReference>
<comment type="similarity">
    <text evidence="1">Belongs to the tpcK family.</text>
</comment>
<sequence>MTYTVILFITRNSNLTTDEFKAHYEHTHIPLARTLVGGAWPKIFRRQYLARITRKGFGGPANPDRPLLMLRGDKLDDDYDCIAELSFDSELDFQLFYRGIYAKENAAILARDEEKFLEPGKTRVVVVGETVTDQGGYTTHDVGFTPKFESPEREMSTSGLS</sequence>
<dbReference type="InterPro" id="IPR009799">
    <property type="entry name" value="EthD_dom"/>
</dbReference>
<evidence type="ECO:0000256" key="2">
    <source>
        <dbReference type="SAM" id="MobiDB-lite"/>
    </source>
</evidence>
<dbReference type="InterPro" id="IPR011008">
    <property type="entry name" value="Dimeric_a/b-barrel"/>
</dbReference>
<feature type="domain" description="EthD" evidence="3">
    <location>
        <begin position="14"/>
        <end position="119"/>
    </location>
</feature>
<gene>
    <name evidence="4" type="ORF">T440DRAFT_420165</name>
</gene>
<accession>A0A6A7BEU3</accession>
<feature type="region of interest" description="Disordered" evidence="2">
    <location>
        <begin position="142"/>
        <end position="161"/>
    </location>
</feature>
<dbReference type="OrthoDB" id="2519291at2759"/>
<evidence type="ECO:0000259" key="3">
    <source>
        <dbReference type="Pfam" id="PF07110"/>
    </source>
</evidence>
<dbReference type="GO" id="GO:0016491">
    <property type="term" value="F:oxidoreductase activity"/>
    <property type="evidence" value="ECO:0007669"/>
    <property type="project" value="InterPro"/>
</dbReference>
<evidence type="ECO:0000313" key="4">
    <source>
        <dbReference type="EMBL" id="KAF2853005.1"/>
    </source>
</evidence>
<organism evidence="4 5">
    <name type="scientific">Plenodomus tracheiphilus IPT5</name>
    <dbReference type="NCBI Taxonomy" id="1408161"/>
    <lineage>
        <taxon>Eukaryota</taxon>
        <taxon>Fungi</taxon>
        <taxon>Dikarya</taxon>
        <taxon>Ascomycota</taxon>
        <taxon>Pezizomycotina</taxon>
        <taxon>Dothideomycetes</taxon>
        <taxon>Pleosporomycetidae</taxon>
        <taxon>Pleosporales</taxon>
        <taxon>Pleosporineae</taxon>
        <taxon>Leptosphaeriaceae</taxon>
        <taxon>Plenodomus</taxon>
    </lineage>
</organism>
<proteinExistence type="inferred from homology"/>
<dbReference type="AlphaFoldDB" id="A0A6A7BEU3"/>
<dbReference type="SUPFAM" id="SSF54909">
    <property type="entry name" value="Dimeric alpha+beta barrel"/>
    <property type="match status" value="1"/>
</dbReference>